<dbReference type="Proteomes" id="UP000706151">
    <property type="component" value="Unassembled WGS sequence"/>
</dbReference>
<name>A0A935W3C2_9PROT</name>
<dbReference type="AlphaFoldDB" id="A0A935W3C2"/>
<protein>
    <submittedName>
        <fullName evidence="1">DUF3348 domain-containing protein</fullName>
    </submittedName>
</protein>
<evidence type="ECO:0000313" key="2">
    <source>
        <dbReference type="Proteomes" id="UP000706151"/>
    </source>
</evidence>
<comment type="caution">
    <text evidence="1">The sequence shown here is derived from an EMBL/GenBank/DDBJ whole genome shotgun (WGS) entry which is preliminary data.</text>
</comment>
<sequence>MTQSLPRTNFNSSRLLRLLAHLSIDDAAESKQAFAERLGQWLDLSDAIALHAAHKASAWNSSAAQSGVQSLAGVAVEDEFTRVRTALVNSITASFSPDIGETRIKLPTPKPAADMASAAAYEPYRRFHVAHQADMELSVRSLRSSVRQALSRASATLKQLAALDEVLDKILCARERQLLSTVPLLLERRFEQWLQAHQQPLVCARQTAAPALTMQPGGWLADFCKELQGVLLAELDLRLQPTVGLIEALRNEANKQK</sequence>
<accession>A0A935W3C2</accession>
<proteinExistence type="predicted"/>
<gene>
    <name evidence="1" type="ORF">IPK02_09735</name>
</gene>
<evidence type="ECO:0000313" key="1">
    <source>
        <dbReference type="EMBL" id="MBK7954206.1"/>
    </source>
</evidence>
<dbReference type="InterPro" id="IPR021783">
    <property type="entry name" value="DUF3348"/>
</dbReference>
<organism evidence="1 2">
    <name type="scientific">Candidatus Accumulibacter affinis</name>
    <dbReference type="NCBI Taxonomy" id="2954384"/>
    <lineage>
        <taxon>Bacteria</taxon>
        <taxon>Pseudomonadati</taxon>
        <taxon>Pseudomonadota</taxon>
        <taxon>Betaproteobacteria</taxon>
        <taxon>Candidatus Accumulibacter</taxon>
    </lineage>
</organism>
<reference evidence="1 2" key="1">
    <citation type="submission" date="2020-10" db="EMBL/GenBank/DDBJ databases">
        <title>Connecting structure to function with the recovery of over 1000 high-quality activated sludge metagenome-assembled genomes encoding full-length rRNA genes using long-read sequencing.</title>
        <authorList>
            <person name="Singleton C.M."/>
            <person name="Petriglieri F."/>
            <person name="Kristensen J.M."/>
            <person name="Kirkegaard R.H."/>
            <person name="Michaelsen T.Y."/>
            <person name="Andersen M.H."/>
            <person name="Karst S.M."/>
            <person name="Dueholm M.S."/>
            <person name="Nielsen P.H."/>
            <person name="Albertsen M."/>
        </authorList>
    </citation>
    <scope>NUCLEOTIDE SEQUENCE [LARGE SCALE GENOMIC DNA]</scope>
    <source>
        <strain evidence="1">Fred_18-Q3-R57-64_BAT3C.720</strain>
    </source>
</reference>
<dbReference type="EMBL" id="JADJOT010000008">
    <property type="protein sequence ID" value="MBK7954206.1"/>
    <property type="molecule type" value="Genomic_DNA"/>
</dbReference>
<dbReference type="Pfam" id="PF11828">
    <property type="entry name" value="DUF3348"/>
    <property type="match status" value="1"/>
</dbReference>